<organism evidence="3 4">
    <name type="scientific">Bemisia tabaci</name>
    <name type="common">Sweetpotato whitefly</name>
    <name type="synonym">Aleurodes tabaci</name>
    <dbReference type="NCBI Taxonomy" id="7038"/>
    <lineage>
        <taxon>Eukaryota</taxon>
        <taxon>Metazoa</taxon>
        <taxon>Ecdysozoa</taxon>
        <taxon>Arthropoda</taxon>
        <taxon>Hexapoda</taxon>
        <taxon>Insecta</taxon>
        <taxon>Pterygota</taxon>
        <taxon>Neoptera</taxon>
        <taxon>Paraneoptera</taxon>
        <taxon>Hemiptera</taxon>
        <taxon>Sternorrhyncha</taxon>
        <taxon>Aleyrodoidea</taxon>
        <taxon>Aleyrodidae</taxon>
        <taxon>Aleyrodinae</taxon>
        <taxon>Bemisia</taxon>
    </lineage>
</organism>
<feature type="signal peptide" evidence="1">
    <location>
        <begin position="1"/>
        <end position="25"/>
    </location>
</feature>
<feature type="chain" id="PRO_5040235226" description="Nose resistant-to-fluoxetine protein N-terminal domain-containing protein" evidence="1">
    <location>
        <begin position="26"/>
        <end position="354"/>
    </location>
</feature>
<dbReference type="PANTHER" id="PTHR11161:SF4">
    <property type="entry name" value="DROP DEAD"/>
    <property type="match status" value="1"/>
</dbReference>
<dbReference type="Pfam" id="PF20146">
    <property type="entry name" value="NRF"/>
    <property type="match status" value="1"/>
</dbReference>
<evidence type="ECO:0000256" key="1">
    <source>
        <dbReference type="SAM" id="SignalP"/>
    </source>
</evidence>
<name>A0A9P0AHW9_BEMTA</name>
<dbReference type="SMART" id="SM00703">
    <property type="entry name" value="NRF"/>
    <property type="match status" value="1"/>
</dbReference>
<evidence type="ECO:0000259" key="2">
    <source>
        <dbReference type="SMART" id="SM00703"/>
    </source>
</evidence>
<dbReference type="InterPro" id="IPR052728">
    <property type="entry name" value="O2_lipid_transport_reg"/>
</dbReference>
<keyword evidence="1" id="KW-0732">Signal</keyword>
<dbReference type="Proteomes" id="UP001152759">
    <property type="component" value="Chromosome 7"/>
</dbReference>
<dbReference type="InterPro" id="IPR006621">
    <property type="entry name" value="Nose-resist-to-fluoxetine_N"/>
</dbReference>
<gene>
    <name evidence="3" type="ORF">BEMITA_LOCUS11848</name>
</gene>
<accession>A0A9P0AHW9</accession>
<dbReference type="AlphaFoldDB" id="A0A9P0AHW9"/>
<evidence type="ECO:0000313" key="4">
    <source>
        <dbReference type="Proteomes" id="UP001152759"/>
    </source>
</evidence>
<keyword evidence="4" id="KW-1185">Reference proteome</keyword>
<feature type="domain" description="Nose resistant-to-fluoxetine protein N-terminal" evidence="2">
    <location>
        <begin position="64"/>
        <end position="228"/>
    </location>
</feature>
<proteinExistence type="predicted"/>
<dbReference type="EMBL" id="OU963868">
    <property type="protein sequence ID" value="CAH0393446.1"/>
    <property type="molecule type" value="Genomic_DNA"/>
</dbReference>
<evidence type="ECO:0000313" key="3">
    <source>
        <dbReference type="EMBL" id="CAH0393446.1"/>
    </source>
</evidence>
<sequence>MCRIANVFLFVHLFIYEQELLGVLGDPLTDYFKAQMESSTNQGTKSPSLLEGHLPHVLRDVNMSTKCQREVELFLEGFSNRDQWALEMFDATAKLSSGLFSGNAQQLGEYDQCIDLKSPTMRTSNPLDDPVETAGKYCLVLADVAANQDAKPGVAKLIHRVRGENLLISNVNTTGHFVPRFSTVHIGVCIPSGCSASELESALSGLKRNLLPNEVDLNISVKDEMCYTKTENQDLSLSTKCVLGIYCIVVIISIVGTVMDSNCFNKLFCDGTNTRTMTSIKAFSLQRNFKSLLQSKNEDLPCINGIRALCTIMLYLAHKMIILCMTPYNNRHALIQVEYSLTSTLLALHVSEFS</sequence>
<dbReference type="PANTHER" id="PTHR11161">
    <property type="entry name" value="O-ACYLTRANSFERASE"/>
    <property type="match status" value="1"/>
</dbReference>
<feature type="non-terminal residue" evidence="3">
    <location>
        <position position="354"/>
    </location>
</feature>
<protein>
    <recommendedName>
        <fullName evidence="2">Nose resistant-to-fluoxetine protein N-terminal domain-containing protein</fullName>
    </recommendedName>
</protein>
<reference evidence="3" key="1">
    <citation type="submission" date="2021-12" db="EMBL/GenBank/DDBJ databases">
        <authorList>
            <person name="King R."/>
        </authorList>
    </citation>
    <scope>NUCLEOTIDE SEQUENCE</scope>
</reference>